<name>A0A1E3X3A7_9BACT</name>
<evidence type="ECO:0000313" key="3">
    <source>
        <dbReference type="Proteomes" id="UP000094056"/>
    </source>
</evidence>
<organism evidence="2 3">
    <name type="scientific">Candidatus Scalindua rubra</name>
    <dbReference type="NCBI Taxonomy" id="1872076"/>
    <lineage>
        <taxon>Bacteria</taxon>
        <taxon>Pseudomonadati</taxon>
        <taxon>Planctomycetota</taxon>
        <taxon>Candidatus Brocadiia</taxon>
        <taxon>Candidatus Brocadiales</taxon>
        <taxon>Candidatus Scalinduaceae</taxon>
        <taxon>Candidatus Scalindua</taxon>
    </lineage>
</organism>
<dbReference type="InterPro" id="IPR022560">
    <property type="entry name" value="DUF3473"/>
</dbReference>
<comment type="caution">
    <text evidence="2">The sequence shown here is derived from an EMBL/GenBank/DDBJ whole genome shotgun (WGS) entry which is preliminary data.</text>
</comment>
<evidence type="ECO:0000259" key="1">
    <source>
        <dbReference type="Pfam" id="PF11959"/>
    </source>
</evidence>
<feature type="domain" description="DUF3473" evidence="1">
    <location>
        <begin position="28"/>
        <end position="114"/>
    </location>
</feature>
<sequence>MSTFKFRISDFARLPAGWQGLPFVGQEFRIPISGGGYMGLLPVCLIRKIINHINKHEGQPAILYFHPWEIDHEQPRIKAGIKSRFRHYTNLDKTAEKVKCLLTSFKFAPIGQVLKIP</sequence>
<accession>A0A1E3X3A7</accession>
<protein>
    <recommendedName>
        <fullName evidence="1">DUF3473 domain-containing protein</fullName>
    </recommendedName>
</protein>
<dbReference type="PATRIC" id="fig|1872076.5.peg.5764"/>
<dbReference type="AlphaFoldDB" id="A0A1E3X3A7"/>
<dbReference type="Proteomes" id="UP000094056">
    <property type="component" value="Unassembled WGS sequence"/>
</dbReference>
<proteinExistence type="predicted"/>
<evidence type="ECO:0000313" key="2">
    <source>
        <dbReference type="EMBL" id="ODS30087.1"/>
    </source>
</evidence>
<gene>
    <name evidence="2" type="ORF">SCARUB_04803</name>
</gene>
<reference evidence="2 3" key="1">
    <citation type="submission" date="2016-07" db="EMBL/GenBank/DDBJ databases">
        <title>Draft genome of Scalindua rubra, obtained from a brine-seawater interface in the Red Sea, sheds light on salt adaptation in anammox bacteria.</title>
        <authorList>
            <person name="Speth D.R."/>
            <person name="Lagkouvardos I."/>
            <person name="Wang Y."/>
            <person name="Qian P.-Y."/>
            <person name="Dutilh B.E."/>
            <person name="Jetten M.S."/>
        </authorList>
    </citation>
    <scope>NUCLEOTIDE SEQUENCE [LARGE SCALE GENOMIC DNA]</scope>
    <source>
        <strain evidence="2">BSI-1</strain>
    </source>
</reference>
<dbReference type="EMBL" id="MAYW01000286">
    <property type="protein sequence ID" value="ODS30087.1"/>
    <property type="molecule type" value="Genomic_DNA"/>
</dbReference>
<dbReference type="Pfam" id="PF11959">
    <property type="entry name" value="DUF3473"/>
    <property type="match status" value="1"/>
</dbReference>